<evidence type="ECO:0000313" key="13">
    <source>
        <dbReference type="Proteomes" id="UP000239649"/>
    </source>
</evidence>
<keyword evidence="6" id="KW-0234">DNA repair</keyword>
<feature type="compositionally biased region" description="Low complexity" evidence="10">
    <location>
        <begin position="379"/>
        <end position="392"/>
    </location>
</feature>
<keyword evidence="5" id="KW-0238">DNA-binding</keyword>
<proteinExistence type="inferred from homology"/>
<dbReference type="GO" id="GO:0016829">
    <property type="term" value="F:lyase activity"/>
    <property type="evidence" value="ECO:0007669"/>
    <property type="project" value="UniProtKB-KW"/>
</dbReference>
<comment type="similarity">
    <text evidence="2">Belongs to the FPG family.</text>
</comment>
<feature type="compositionally biased region" description="Low complexity" evidence="10">
    <location>
        <begin position="322"/>
        <end position="339"/>
    </location>
</feature>
<evidence type="ECO:0000256" key="7">
    <source>
        <dbReference type="ARBA" id="ARBA00023239"/>
    </source>
</evidence>
<dbReference type="InterPro" id="IPR012319">
    <property type="entry name" value="FPG_cat"/>
</dbReference>
<gene>
    <name evidence="12" type="ORF">C2E20_5847</name>
</gene>
<dbReference type="GO" id="GO:0003684">
    <property type="term" value="F:damaged DNA binding"/>
    <property type="evidence" value="ECO:0007669"/>
    <property type="project" value="InterPro"/>
</dbReference>
<dbReference type="SUPFAM" id="SSF46946">
    <property type="entry name" value="S13-like H2TH domain"/>
    <property type="match status" value="1"/>
</dbReference>
<dbReference type="GO" id="GO:0005634">
    <property type="term" value="C:nucleus"/>
    <property type="evidence" value="ECO:0007669"/>
    <property type="project" value="TreeGrafter"/>
</dbReference>
<keyword evidence="9" id="KW-0326">Glycosidase</keyword>
<sequence length="398" mass="40587">MWWEFDEGPALLVHFGMTGGLVIQGKGSAHYKNFHIDAAAWPPRFVKLQLTFEDGTQLAFCDSRRFAKVRFLADPERVPPLCALGPDPLLDWPSPEAFEGMVRRQRRAIKAVLLDQSFCAGVGNWVADEVLYQACIHPEQPAHSLSAQQVAALHRGIRDVCQFAADVDADAERFPMDWMFHYRWGKGSGAKSTIGGHIIEHITVGGRTSALVPALQKLDKKAAAEAAAAATGGKAGGKKAAGGGKKAAAAAAAAAAATAEGVAVAAVAEEALVVQGVEGVASPKARRRRAKATAVGEGGTGDGGSAAAAPRSTAPHGRRGKAAATAAAAEQAGEPAQTGKSFRGRRAAAATAADEAPAAAARGAGGGRKRKAPAPPGAAPAAAGAAAGVSTRGRGGQR</sequence>
<dbReference type="SMART" id="SM01232">
    <property type="entry name" value="H2TH"/>
    <property type="match status" value="1"/>
</dbReference>
<name>A0A2P6V9M0_9CHLO</name>
<dbReference type="InterPro" id="IPR015886">
    <property type="entry name" value="H2TH_FPG"/>
</dbReference>
<dbReference type="PROSITE" id="PS51068">
    <property type="entry name" value="FPG_CAT"/>
    <property type="match status" value="1"/>
</dbReference>
<dbReference type="Pfam" id="PF06831">
    <property type="entry name" value="H2TH"/>
    <property type="match status" value="1"/>
</dbReference>
<comment type="caution">
    <text evidence="12">The sequence shown here is derived from an EMBL/GenBank/DDBJ whole genome shotgun (WGS) entry which is preliminary data.</text>
</comment>
<keyword evidence="4" id="KW-0378">Hydrolase</keyword>
<dbReference type="GO" id="GO:0006284">
    <property type="term" value="P:base-excision repair"/>
    <property type="evidence" value="ECO:0007669"/>
    <property type="project" value="InterPro"/>
</dbReference>
<dbReference type="PANTHER" id="PTHR22993">
    <property type="entry name" value="FORMAMIDOPYRIMIDINE-DNA GLYCOSYLASE"/>
    <property type="match status" value="1"/>
</dbReference>
<dbReference type="Gene3D" id="3.20.190.10">
    <property type="entry name" value="MutM-like, N-terminal"/>
    <property type="match status" value="1"/>
</dbReference>
<evidence type="ECO:0000256" key="5">
    <source>
        <dbReference type="ARBA" id="ARBA00023125"/>
    </source>
</evidence>
<evidence type="ECO:0000259" key="11">
    <source>
        <dbReference type="PROSITE" id="PS51068"/>
    </source>
</evidence>
<evidence type="ECO:0000256" key="2">
    <source>
        <dbReference type="ARBA" id="ARBA00009409"/>
    </source>
</evidence>
<evidence type="ECO:0000256" key="10">
    <source>
        <dbReference type="SAM" id="MobiDB-lite"/>
    </source>
</evidence>
<keyword evidence="3" id="KW-0227">DNA damage</keyword>
<accession>A0A2P6V9M0</accession>
<evidence type="ECO:0000256" key="3">
    <source>
        <dbReference type="ARBA" id="ARBA00022763"/>
    </source>
</evidence>
<dbReference type="GO" id="GO:0008534">
    <property type="term" value="F:oxidized purine nucleobase lesion DNA N-glycosylase activity"/>
    <property type="evidence" value="ECO:0007669"/>
    <property type="project" value="UniProtKB-EC"/>
</dbReference>
<reference evidence="12 13" key="1">
    <citation type="journal article" date="2018" name="Plant J.">
        <title>Genome sequences of Chlorella sorokiniana UTEX 1602 and Micractinium conductrix SAG 241.80: implications to maltose excretion by a green alga.</title>
        <authorList>
            <person name="Arriola M.B."/>
            <person name="Velmurugan N."/>
            <person name="Zhang Y."/>
            <person name="Plunkett M.H."/>
            <person name="Hondzo H."/>
            <person name="Barney B.M."/>
        </authorList>
    </citation>
    <scope>NUCLEOTIDE SEQUENCE [LARGE SCALE GENOMIC DNA]</scope>
    <source>
        <strain evidence="12 13">SAG 241.80</strain>
    </source>
</reference>
<keyword evidence="7" id="KW-0456">Lyase</keyword>
<evidence type="ECO:0000313" key="12">
    <source>
        <dbReference type="EMBL" id="PSC70784.1"/>
    </source>
</evidence>
<feature type="domain" description="Formamidopyrimidine-DNA glycosylase catalytic" evidence="11">
    <location>
        <begin position="1"/>
        <end position="67"/>
    </location>
</feature>
<evidence type="ECO:0000256" key="1">
    <source>
        <dbReference type="ARBA" id="ARBA00001668"/>
    </source>
</evidence>
<dbReference type="GO" id="GO:0008270">
    <property type="term" value="F:zinc ion binding"/>
    <property type="evidence" value="ECO:0007669"/>
    <property type="project" value="InterPro"/>
</dbReference>
<dbReference type="SUPFAM" id="SSF81624">
    <property type="entry name" value="N-terminal domain of MutM-like DNA repair proteins"/>
    <property type="match status" value="1"/>
</dbReference>
<dbReference type="InterPro" id="IPR035937">
    <property type="entry name" value="FPG_N"/>
</dbReference>
<dbReference type="EMBL" id="LHPF02000018">
    <property type="protein sequence ID" value="PSC70784.1"/>
    <property type="molecule type" value="Genomic_DNA"/>
</dbReference>
<dbReference type="STRING" id="554055.A0A2P6V9M0"/>
<keyword evidence="8" id="KW-0511">Multifunctional enzyme</keyword>
<feature type="region of interest" description="Disordered" evidence="10">
    <location>
        <begin position="280"/>
        <end position="398"/>
    </location>
</feature>
<dbReference type="AlphaFoldDB" id="A0A2P6V9M0"/>
<evidence type="ECO:0000256" key="8">
    <source>
        <dbReference type="ARBA" id="ARBA00023268"/>
    </source>
</evidence>
<evidence type="ECO:0000256" key="6">
    <source>
        <dbReference type="ARBA" id="ARBA00023204"/>
    </source>
</evidence>
<feature type="compositionally biased region" description="Low complexity" evidence="10">
    <location>
        <begin position="347"/>
        <end position="362"/>
    </location>
</feature>
<dbReference type="GO" id="GO:0003906">
    <property type="term" value="F:DNA-(apurinic or apyrimidinic site) endonuclease activity"/>
    <property type="evidence" value="ECO:0007669"/>
    <property type="project" value="InterPro"/>
</dbReference>
<dbReference type="FunFam" id="1.10.8.50:FF:000009">
    <property type="entry name" value="Formamidopyrimidine-DNA glycosylase"/>
    <property type="match status" value="1"/>
</dbReference>
<dbReference type="InterPro" id="IPR010979">
    <property type="entry name" value="Ribosomal_uS13-like_H2TH"/>
</dbReference>
<dbReference type="Gene3D" id="1.10.8.50">
    <property type="match status" value="1"/>
</dbReference>
<comment type="catalytic activity">
    <reaction evidence="1">
        <text>Hydrolysis of DNA containing ring-opened 7-methylguanine residues, releasing 2,6-diamino-4-hydroxy-5-(N-methyl)formamidopyrimidine.</text>
        <dbReference type="EC" id="3.2.2.23"/>
    </reaction>
</comment>
<keyword evidence="13" id="KW-1185">Reference proteome</keyword>
<protein>
    <submittedName>
        <fullName evidence="12">Formamidopyrimidine-DNA glycosylase isoform X2</fullName>
    </submittedName>
</protein>
<evidence type="ECO:0000256" key="9">
    <source>
        <dbReference type="ARBA" id="ARBA00023295"/>
    </source>
</evidence>
<dbReference type="PANTHER" id="PTHR22993:SF9">
    <property type="entry name" value="FORMAMIDOPYRIMIDINE-DNA GLYCOSYLASE"/>
    <property type="match status" value="1"/>
</dbReference>
<dbReference type="Proteomes" id="UP000239649">
    <property type="component" value="Unassembled WGS sequence"/>
</dbReference>
<dbReference type="Pfam" id="PF01149">
    <property type="entry name" value="Fapy_DNA_glyco"/>
    <property type="match status" value="1"/>
</dbReference>
<evidence type="ECO:0000256" key="4">
    <source>
        <dbReference type="ARBA" id="ARBA00022801"/>
    </source>
</evidence>
<organism evidence="12 13">
    <name type="scientific">Micractinium conductrix</name>
    <dbReference type="NCBI Taxonomy" id="554055"/>
    <lineage>
        <taxon>Eukaryota</taxon>
        <taxon>Viridiplantae</taxon>
        <taxon>Chlorophyta</taxon>
        <taxon>core chlorophytes</taxon>
        <taxon>Trebouxiophyceae</taxon>
        <taxon>Chlorellales</taxon>
        <taxon>Chlorellaceae</taxon>
        <taxon>Chlorella clade</taxon>
        <taxon>Micractinium</taxon>
    </lineage>
</organism>
<dbReference type="OrthoDB" id="444592at2759"/>